<dbReference type="Gene3D" id="3.30.70.20">
    <property type="match status" value="1"/>
</dbReference>
<dbReference type="EC" id="7.-.-.-" evidence="8"/>
<evidence type="ECO:0000256" key="6">
    <source>
        <dbReference type="ARBA" id="ARBA00023004"/>
    </source>
</evidence>
<dbReference type="InterPro" id="IPR017896">
    <property type="entry name" value="4Fe4S_Fe-S-bd"/>
</dbReference>
<evidence type="ECO:0000313" key="10">
    <source>
        <dbReference type="EMBL" id="KWZ75783.1"/>
    </source>
</evidence>
<keyword evidence="8" id="KW-0472">Membrane</keyword>
<dbReference type="EMBL" id="LRPM01000105">
    <property type="protein sequence ID" value="KWZ75783.1"/>
    <property type="molecule type" value="Genomic_DNA"/>
</dbReference>
<keyword evidence="8" id="KW-1003">Cell membrane</keyword>
<dbReference type="Proteomes" id="UP000070383">
    <property type="component" value="Unassembled WGS sequence"/>
</dbReference>
<dbReference type="PANTHER" id="PTHR43034:SF2">
    <property type="entry name" value="ION-TRANSLOCATING OXIDOREDUCTASE COMPLEX SUBUNIT C"/>
    <property type="match status" value="1"/>
</dbReference>
<dbReference type="NCBIfam" id="NF003454">
    <property type="entry name" value="PRK05035.1"/>
    <property type="match status" value="1"/>
</dbReference>
<protein>
    <recommendedName>
        <fullName evidence="8">Ion-translocating oxidoreductase complex subunit C</fullName>
        <ecNumber evidence="8">7.-.-.-</ecNumber>
    </recommendedName>
    <alternativeName>
        <fullName evidence="8">Rnf electron transport complex subunit C</fullName>
    </alternativeName>
</protein>
<dbReference type="SUPFAM" id="SSF142019">
    <property type="entry name" value="Nqo1 FMN-binding domain-like"/>
    <property type="match status" value="1"/>
</dbReference>
<dbReference type="InterPro" id="IPR037225">
    <property type="entry name" value="Nuo51_FMN-bd_sf"/>
</dbReference>
<dbReference type="Pfam" id="PF13375">
    <property type="entry name" value="RnfC_N"/>
    <property type="match status" value="1"/>
</dbReference>
<dbReference type="InterPro" id="IPR019554">
    <property type="entry name" value="Soluble_ligand-bd"/>
</dbReference>
<dbReference type="Pfam" id="PF01512">
    <property type="entry name" value="Complex1_51K"/>
    <property type="match status" value="1"/>
</dbReference>
<reference evidence="11" key="1">
    <citation type="submission" date="2016-01" db="EMBL/GenBank/DDBJ databases">
        <authorList>
            <person name="Mitreva M."/>
            <person name="Pepin K.H."/>
            <person name="Mihindukulasuriya K.A."/>
            <person name="Fulton R."/>
            <person name="Fronick C."/>
            <person name="O'Laughlin M."/>
            <person name="Miner T."/>
            <person name="Herter B."/>
            <person name="Rosa B.A."/>
            <person name="Cordes M."/>
            <person name="Tomlinson C."/>
            <person name="Wollam A."/>
            <person name="Palsikar V.B."/>
            <person name="Mardis E.R."/>
            <person name="Wilson R.K."/>
        </authorList>
    </citation>
    <scope>NUCLEOTIDE SEQUENCE [LARGE SCALE GENOMIC DNA]</scope>
    <source>
        <strain evidence="11">MJR8151</strain>
    </source>
</reference>
<dbReference type="GO" id="GO:0005886">
    <property type="term" value="C:plasma membrane"/>
    <property type="evidence" value="ECO:0007669"/>
    <property type="project" value="UniProtKB-SubCell"/>
</dbReference>
<feature type="binding site" evidence="8">
    <location>
        <position position="376"/>
    </location>
    <ligand>
        <name>[4Fe-4S] cluster</name>
        <dbReference type="ChEBI" id="CHEBI:49883"/>
        <label>1</label>
    </ligand>
</feature>
<comment type="subcellular location">
    <subcellularLocation>
        <location evidence="8">Cell membrane</location>
        <topology evidence="8">Peripheral membrane protein</topology>
    </subcellularLocation>
</comment>
<dbReference type="Pfam" id="PF13237">
    <property type="entry name" value="Fer4_10"/>
    <property type="match status" value="1"/>
</dbReference>
<dbReference type="Gene3D" id="3.40.50.11540">
    <property type="entry name" value="NADH-ubiquinone oxidoreductase 51kDa subunit"/>
    <property type="match status" value="1"/>
</dbReference>
<organism evidence="10 11">
    <name type="scientific">Anaerococcus tetradius</name>
    <dbReference type="NCBI Taxonomy" id="33036"/>
    <lineage>
        <taxon>Bacteria</taxon>
        <taxon>Bacillati</taxon>
        <taxon>Bacillota</taxon>
        <taxon>Tissierellia</taxon>
        <taxon>Tissierellales</taxon>
        <taxon>Peptoniphilaceae</taxon>
        <taxon>Anaerococcus</taxon>
    </lineage>
</organism>
<dbReference type="PANTHER" id="PTHR43034">
    <property type="entry name" value="ION-TRANSLOCATING OXIDOREDUCTASE COMPLEX SUBUNIT C"/>
    <property type="match status" value="1"/>
</dbReference>
<comment type="cofactor">
    <cofactor evidence="8">
        <name>[4Fe-4S] cluster</name>
        <dbReference type="ChEBI" id="CHEBI:49883"/>
    </cofactor>
    <text evidence="8">Binds 2 [4Fe-4S] clusters per subunit.</text>
</comment>
<keyword evidence="5 8" id="KW-0249">Electron transport</keyword>
<dbReference type="InterPro" id="IPR026902">
    <property type="entry name" value="RnfC_N"/>
</dbReference>
<sequence>MALNTITFKNGVHMEEYKELTENSELKFASIPKLVTIPLIQHIGAPSKCLVAKKDEVSVGQLIGEAVGNFSANIHSSVAGVVKDIIDIQSASGKPCKAVVIDTEGFDQDKEYIEKDNVDLSAEEIVAKIKEAGIVGMGGAAFPAHIKYMPAKKVDTVIVNGAECEPYITCDDYLMKNRPQRILKGLTQAIKAVNADRGIVAIEDNKPKAYESMTKALAEFAKENSNFNIEIKQLETKYPQGDEKRMIDVTLNRQVPSGGLPMDVGAIVSNVSTMHAIYEAIYMDKPLYERIVTVTGKSVKNPTNMLVRCGTEFGHCIEEAGGADDIAKLVNGGPMCGIAQPDLNRPVEKASNCILVLASDQAQPLEVSPCIRCARCVDACPVYLLPLYIHKFSLEERFEKAQELNIMDCIECGSCSFVCPSNRPLVEAIKFGKRQIRQAGK</sequence>
<keyword evidence="7 8" id="KW-0411">Iron-sulfur</keyword>
<keyword evidence="4 8" id="KW-0677">Repeat</keyword>
<dbReference type="SUPFAM" id="SSF46548">
    <property type="entry name" value="alpha-helical ferredoxin"/>
    <property type="match status" value="1"/>
</dbReference>
<dbReference type="GO" id="GO:0022900">
    <property type="term" value="P:electron transport chain"/>
    <property type="evidence" value="ECO:0007669"/>
    <property type="project" value="UniProtKB-UniRule"/>
</dbReference>
<dbReference type="PATRIC" id="fig|33036.3.peg.1926"/>
<dbReference type="GO" id="GO:0009055">
    <property type="term" value="F:electron transfer activity"/>
    <property type="evidence" value="ECO:0007669"/>
    <property type="project" value="InterPro"/>
</dbReference>
<keyword evidence="6 8" id="KW-0408">Iron</keyword>
<evidence type="ECO:0000256" key="8">
    <source>
        <dbReference type="HAMAP-Rule" id="MF_00461"/>
    </source>
</evidence>
<proteinExistence type="inferred from homology"/>
<evidence type="ECO:0000256" key="7">
    <source>
        <dbReference type="ARBA" id="ARBA00023014"/>
    </source>
</evidence>
<evidence type="ECO:0000256" key="1">
    <source>
        <dbReference type="ARBA" id="ARBA00022448"/>
    </source>
</evidence>
<keyword evidence="3 8" id="KW-0479">Metal-binding</keyword>
<dbReference type="NCBIfam" id="TIGR01945">
    <property type="entry name" value="rnfC"/>
    <property type="match status" value="1"/>
</dbReference>
<feature type="binding site" evidence="8">
    <location>
        <position position="409"/>
    </location>
    <ligand>
        <name>[4Fe-4S] cluster</name>
        <dbReference type="ChEBI" id="CHEBI:49883"/>
        <label>2</label>
    </ligand>
</feature>
<dbReference type="InterPro" id="IPR017900">
    <property type="entry name" value="4Fe4S_Fe_S_CS"/>
</dbReference>
<feature type="binding site" evidence="8">
    <location>
        <position position="415"/>
    </location>
    <ligand>
        <name>[4Fe-4S] cluster</name>
        <dbReference type="ChEBI" id="CHEBI:49883"/>
        <label>2</label>
    </ligand>
</feature>
<evidence type="ECO:0000259" key="9">
    <source>
        <dbReference type="PROSITE" id="PS51379"/>
    </source>
</evidence>
<feature type="binding site" evidence="8">
    <location>
        <position position="370"/>
    </location>
    <ligand>
        <name>[4Fe-4S] cluster</name>
        <dbReference type="ChEBI" id="CHEBI:49883"/>
        <label>1</label>
    </ligand>
</feature>
<evidence type="ECO:0000256" key="5">
    <source>
        <dbReference type="ARBA" id="ARBA00022982"/>
    </source>
</evidence>
<comment type="caution">
    <text evidence="10">The sequence shown here is derived from an EMBL/GenBank/DDBJ whole genome shotgun (WGS) entry which is preliminary data.</text>
</comment>
<dbReference type="PROSITE" id="PS51379">
    <property type="entry name" value="4FE4S_FER_2"/>
    <property type="match status" value="2"/>
</dbReference>
<accession>A0A133K8B4</accession>
<comment type="subunit">
    <text evidence="8">The complex is composed of six subunits: RnfA, RnfB, RnfC, RnfD, RnfE and RnfG.</text>
</comment>
<evidence type="ECO:0000313" key="11">
    <source>
        <dbReference type="Proteomes" id="UP000070383"/>
    </source>
</evidence>
<dbReference type="GO" id="GO:0051539">
    <property type="term" value="F:4 iron, 4 sulfur cluster binding"/>
    <property type="evidence" value="ECO:0007669"/>
    <property type="project" value="UniProtKB-KW"/>
</dbReference>
<dbReference type="HAMAP" id="MF_00461">
    <property type="entry name" value="RsxC_RnfC"/>
    <property type="match status" value="1"/>
</dbReference>
<keyword evidence="8" id="KW-1278">Translocase</keyword>
<dbReference type="OrthoDB" id="9767754at2"/>
<feature type="binding site" evidence="8">
    <location>
        <position position="412"/>
    </location>
    <ligand>
        <name>[4Fe-4S] cluster</name>
        <dbReference type="ChEBI" id="CHEBI:49883"/>
        <label>2</label>
    </ligand>
</feature>
<dbReference type="RefSeq" id="WP_004836483.1">
    <property type="nucleotide sequence ID" value="NZ_CAMPNK010000017.1"/>
</dbReference>
<comment type="function">
    <text evidence="8">Part of a membrane-bound complex that couples electron transfer with translocation of ions across the membrane.</text>
</comment>
<dbReference type="PROSITE" id="PS00198">
    <property type="entry name" value="4FE4S_FER_1"/>
    <property type="match status" value="1"/>
</dbReference>
<dbReference type="STRING" id="33036.HMPREF3200_01949"/>
<evidence type="ECO:0000256" key="4">
    <source>
        <dbReference type="ARBA" id="ARBA00022737"/>
    </source>
</evidence>
<feature type="binding site" evidence="8">
    <location>
        <position position="419"/>
    </location>
    <ligand>
        <name>[4Fe-4S] cluster</name>
        <dbReference type="ChEBI" id="CHEBI:49883"/>
        <label>1</label>
    </ligand>
</feature>
<dbReference type="InterPro" id="IPR010208">
    <property type="entry name" value="Ion_transpt_RnfC/RsxC"/>
</dbReference>
<feature type="domain" description="4Fe-4S ferredoxin-type" evidence="9">
    <location>
        <begin position="363"/>
        <end position="390"/>
    </location>
</feature>
<dbReference type="GO" id="GO:0046872">
    <property type="term" value="F:metal ion binding"/>
    <property type="evidence" value="ECO:0007669"/>
    <property type="project" value="UniProtKB-KW"/>
</dbReference>
<dbReference type="Pfam" id="PF10531">
    <property type="entry name" value="SLBB"/>
    <property type="match status" value="1"/>
</dbReference>
<feature type="binding site" evidence="8">
    <location>
        <position position="373"/>
    </location>
    <ligand>
        <name>[4Fe-4S] cluster</name>
        <dbReference type="ChEBI" id="CHEBI:49883"/>
        <label>1</label>
    </ligand>
</feature>
<keyword evidence="2 8" id="KW-0004">4Fe-4S</keyword>
<evidence type="ECO:0000256" key="2">
    <source>
        <dbReference type="ARBA" id="ARBA00022485"/>
    </source>
</evidence>
<comment type="similarity">
    <text evidence="8">Belongs to the 4Fe4S bacterial-type ferredoxin family. RnfC subfamily.</text>
</comment>
<gene>
    <name evidence="8" type="primary">rnfC</name>
    <name evidence="10" type="ORF">HMPREF3200_01949</name>
</gene>
<dbReference type="AlphaFoldDB" id="A0A133K8B4"/>
<evidence type="ECO:0000256" key="3">
    <source>
        <dbReference type="ARBA" id="ARBA00022723"/>
    </source>
</evidence>
<name>A0A133K8B4_9FIRM</name>
<dbReference type="InterPro" id="IPR011538">
    <property type="entry name" value="Nuo51_FMN-bd"/>
</dbReference>
<keyword evidence="11" id="KW-1185">Reference proteome</keyword>
<feature type="domain" description="4Fe-4S ferredoxin-type" evidence="9">
    <location>
        <begin position="400"/>
        <end position="429"/>
    </location>
</feature>
<keyword evidence="1 8" id="KW-0813">Transport</keyword>
<feature type="binding site" evidence="8">
    <location>
        <position position="380"/>
    </location>
    <ligand>
        <name>[4Fe-4S] cluster</name>
        <dbReference type="ChEBI" id="CHEBI:49883"/>
        <label>2</label>
    </ligand>
</feature>